<comment type="PTM">
    <text evidence="1">The conversion to 3-oxoalanine (also known as C-formylglycine, FGly), of a serine or cysteine residue in prokaryotes and of a cysteine residue in eukaryotes, is critical for catalytic activity.</text>
</comment>
<dbReference type="InterPro" id="IPR000917">
    <property type="entry name" value="Sulfatase_N"/>
</dbReference>
<dbReference type="PANTHER" id="PTHR43108">
    <property type="entry name" value="N-ACETYLGLUCOSAMINE-6-SULFATASE FAMILY MEMBER"/>
    <property type="match status" value="1"/>
</dbReference>
<dbReference type="AlphaFoldDB" id="A0A6J4RV59"/>
<accession>A0A6J4RV59</accession>
<protein>
    <submittedName>
        <fullName evidence="4">Sulfatase</fullName>
    </submittedName>
</protein>
<dbReference type="Gene3D" id="3.40.720.10">
    <property type="entry name" value="Alkaline Phosphatase, subunit A"/>
    <property type="match status" value="1"/>
</dbReference>
<reference evidence="4" key="1">
    <citation type="submission" date="2020-02" db="EMBL/GenBank/DDBJ databases">
        <authorList>
            <person name="Meier V. D."/>
        </authorList>
    </citation>
    <scope>NUCLEOTIDE SEQUENCE</scope>
    <source>
        <strain evidence="4">AVDCRST_MAG12</strain>
    </source>
</reference>
<dbReference type="PANTHER" id="PTHR43108:SF8">
    <property type="entry name" value="SD21168P"/>
    <property type="match status" value="1"/>
</dbReference>
<feature type="compositionally biased region" description="Basic and acidic residues" evidence="2">
    <location>
        <begin position="260"/>
        <end position="273"/>
    </location>
</feature>
<dbReference type="Pfam" id="PF00884">
    <property type="entry name" value="Sulfatase"/>
    <property type="match status" value="1"/>
</dbReference>
<proteinExistence type="predicted"/>
<feature type="modified residue" description="3-oxoalanine (Cys)" evidence="1">
    <location>
        <position position="97"/>
    </location>
</feature>
<gene>
    <name evidence="4" type="ORF">AVDCRST_MAG12-1229</name>
</gene>
<dbReference type="GO" id="GO:0030203">
    <property type="term" value="P:glycosaminoglycan metabolic process"/>
    <property type="evidence" value="ECO:0007669"/>
    <property type="project" value="InterPro"/>
</dbReference>
<organism evidence="4">
    <name type="scientific">uncultured Rubrobacteraceae bacterium</name>
    <dbReference type="NCBI Taxonomy" id="349277"/>
    <lineage>
        <taxon>Bacteria</taxon>
        <taxon>Bacillati</taxon>
        <taxon>Actinomycetota</taxon>
        <taxon>Rubrobacteria</taxon>
        <taxon>Rubrobacterales</taxon>
        <taxon>Rubrobacteraceae</taxon>
        <taxon>environmental samples</taxon>
    </lineage>
</organism>
<dbReference type="InterPro" id="IPR012251">
    <property type="entry name" value="GlcNAc_6-SO4ase"/>
</dbReference>
<evidence type="ECO:0000256" key="2">
    <source>
        <dbReference type="SAM" id="MobiDB-lite"/>
    </source>
</evidence>
<sequence>MGTIFPVARATPLRPKTRRLAAGPAVLVLVAVLFLANGCGLPTIGAKATDRPNVVLILTDDLDVGLLERYGERYPNIGRLTAEGTTFENAFVTDPLCCPSRATTLRGQYAHNHGIAGNWRPLGGAGKFRDLGREDSTAATWLQDEGYRTTLVGKYMNDYHGDRVPAGWDEWYGIAGGHLDHDLNENGRMRSYDPNRHHLDDVLAGKAVASVLRSPEYGAPFFMWVGTQAPHAPATPAPRHEGAFSHARLPRPPSFDEGDVSDKPDWVRDNPRLGRGEIPPIQDLYRDRLRSMLAVDEMVGRLMDALEESGELEDTYVLFTSDNGWHAGEHRLTTGKWTAYEEDVRVPLILRGPGVPAGRTLPHLVLNNDLAPTFADLTGADPPGFVDGRSLEPLLGDHPPPTEDWRSAFLVEAATELGPTAVPPLSGDPVPENWRRLPREYWGRPGLEAVRTEDMLYVEYGDGGRELYDLREDPHQLANRYETADPELLRRLQGRLESLRGCSGSGCRAAEEGPVDGGQDPAPVNPGSP</sequence>
<dbReference type="SUPFAM" id="SSF53649">
    <property type="entry name" value="Alkaline phosphatase-like"/>
    <property type="match status" value="1"/>
</dbReference>
<feature type="region of interest" description="Disordered" evidence="2">
    <location>
        <begin position="501"/>
        <end position="529"/>
    </location>
</feature>
<feature type="domain" description="Sulfatase N-terminal" evidence="3">
    <location>
        <begin position="52"/>
        <end position="380"/>
    </location>
</feature>
<evidence type="ECO:0000313" key="4">
    <source>
        <dbReference type="EMBL" id="CAA9476772.1"/>
    </source>
</evidence>
<dbReference type="CDD" id="cd16147">
    <property type="entry name" value="G6S"/>
    <property type="match status" value="1"/>
</dbReference>
<evidence type="ECO:0000259" key="3">
    <source>
        <dbReference type="Pfam" id="PF00884"/>
    </source>
</evidence>
<dbReference type="GO" id="GO:0008449">
    <property type="term" value="F:N-acetylglucosamine-6-sulfatase activity"/>
    <property type="evidence" value="ECO:0007669"/>
    <property type="project" value="InterPro"/>
</dbReference>
<dbReference type="EMBL" id="CADCVK010000196">
    <property type="protein sequence ID" value="CAA9476772.1"/>
    <property type="molecule type" value="Genomic_DNA"/>
</dbReference>
<evidence type="ECO:0000256" key="1">
    <source>
        <dbReference type="PIRSR" id="PIRSR036666-50"/>
    </source>
</evidence>
<dbReference type="InterPro" id="IPR017850">
    <property type="entry name" value="Alkaline_phosphatase_core_sf"/>
</dbReference>
<name>A0A6J4RV59_9ACTN</name>
<dbReference type="PIRSF" id="PIRSF036666">
    <property type="entry name" value="G6S"/>
    <property type="match status" value="1"/>
</dbReference>
<feature type="region of interest" description="Disordered" evidence="2">
    <location>
        <begin position="231"/>
        <end position="273"/>
    </location>
</feature>